<reference evidence="1" key="1">
    <citation type="submission" date="2021-05" db="EMBL/GenBank/DDBJ databases">
        <authorList>
            <person name="Pan Q."/>
            <person name="Jouanno E."/>
            <person name="Zahm M."/>
            <person name="Klopp C."/>
            <person name="Cabau C."/>
            <person name="Louis A."/>
            <person name="Berthelot C."/>
            <person name="Parey E."/>
            <person name="Roest Crollius H."/>
            <person name="Montfort J."/>
            <person name="Robinson-Rechavi M."/>
            <person name="Bouchez O."/>
            <person name="Lampietro C."/>
            <person name="Lopez Roques C."/>
            <person name="Donnadieu C."/>
            <person name="Postlethwait J."/>
            <person name="Bobe J."/>
            <person name="Dillon D."/>
            <person name="Chandos A."/>
            <person name="von Hippel F."/>
            <person name="Guiguen Y."/>
        </authorList>
    </citation>
    <scope>NUCLEOTIDE SEQUENCE</scope>
    <source>
        <strain evidence="1">YG-Jan2019</strain>
    </source>
</reference>
<dbReference type="Proteomes" id="UP001157502">
    <property type="component" value="Chromosome 17"/>
</dbReference>
<protein>
    <submittedName>
        <fullName evidence="1">Uncharacterized protein</fullName>
    </submittedName>
</protein>
<gene>
    <name evidence="1" type="ORF">DPEC_G00206890</name>
</gene>
<accession>A0ACC2G4W7</accession>
<dbReference type="EMBL" id="CM055744">
    <property type="protein sequence ID" value="KAJ7998631.1"/>
    <property type="molecule type" value="Genomic_DNA"/>
</dbReference>
<evidence type="ECO:0000313" key="2">
    <source>
        <dbReference type="Proteomes" id="UP001157502"/>
    </source>
</evidence>
<keyword evidence="2" id="KW-1185">Reference proteome</keyword>
<name>A0ACC2G4W7_DALPE</name>
<comment type="caution">
    <text evidence="1">The sequence shown here is derived from an EMBL/GenBank/DDBJ whole genome shotgun (WGS) entry which is preliminary data.</text>
</comment>
<evidence type="ECO:0000313" key="1">
    <source>
        <dbReference type="EMBL" id="KAJ7998631.1"/>
    </source>
</evidence>
<sequence>MLRRRGLVRRVQVFHTSQPGMTSESWLLLLAGRGALDMEVWCVERAMEVMVGGLVQGQEGPATPSPSSIHPRRLVPQPHWGPLIHPSWRQEGILLPFHQPP</sequence>
<organism evidence="1 2">
    <name type="scientific">Dallia pectoralis</name>
    <name type="common">Alaska blackfish</name>
    <dbReference type="NCBI Taxonomy" id="75939"/>
    <lineage>
        <taxon>Eukaryota</taxon>
        <taxon>Metazoa</taxon>
        <taxon>Chordata</taxon>
        <taxon>Craniata</taxon>
        <taxon>Vertebrata</taxon>
        <taxon>Euteleostomi</taxon>
        <taxon>Actinopterygii</taxon>
        <taxon>Neopterygii</taxon>
        <taxon>Teleostei</taxon>
        <taxon>Protacanthopterygii</taxon>
        <taxon>Esociformes</taxon>
        <taxon>Umbridae</taxon>
        <taxon>Dallia</taxon>
    </lineage>
</organism>
<proteinExistence type="predicted"/>